<keyword evidence="7" id="KW-0808">Transferase</keyword>
<dbReference type="GO" id="GO:0005524">
    <property type="term" value="F:ATP binding"/>
    <property type="evidence" value="ECO:0007669"/>
    <property type="project" value="UniProtKB-KW"/>
</dbReference>
<dbReference type="InterPro" id="IPR013783">
    <property type="entry name" value="Ig-like_fold"/>
</dbReference>
<feature type="domain" description="Protein kinase" evidence="6">
    <location>
        <begin position="298"/>
        <end position="612"/>
    </location>
</feature>
<evidence type="ECO:0000256" key="1">
    <source>
        <dbReference type="ARBA" id="ARBA00004167"/>
    </source>
</evidence>
<dbReference type="Pfam" id="PF07714">
    <property type="entry name" value="PK_Tyr_Ser-Thr"/>
    <property type="match status" value="1"/>
</dbReference>
<protein>
    <submittedName>
        <fullName evidence="7">Tyrosine kinase receptor Cad96Ca</fullName>
    </submittedName>
</protein>
<dbReference type="SMART" id="SM00219">
    <property type="entry name" value="TyrKc"/>
    <property type="match status" value="1"/>
</dbReference>
<dbReference type="AlphaFoldDB" id="A0A2G8LA68"/>
<dbReference type="PANTHER" id="PTHR24418">
    <property type="entry name" value="TYROSINE-PROTEIN KINASE"/>
    <property type="match status" value="1"/>
</dbReference>
<proteinExistence type="predicted"/>
<dbReference type="STRING" id="307972.A0A2G8LA68"/>
<gene>
    <name evidence="7" type="ORF">BSL78_05960</name>
</gene>
<feature type="compositionally biased region" description="Polar residues" evidence="5">
    <location>
        <begin position="299"/>
        <end position="308"/>
    </location>
</feature>
<comment type="subcellular location">
    <subcellularLocation>
        <location evidence="1">Membrane</location>
        <topology evidence="1">Single-pass membrane protein</topology>
    </subcellularLocation>
</comment>
<dbReference type="PROSITE" id="PS50011">
    <property type="entry name" value="PROTEIN_KINASE_DOM"/>
    <property type="match status" value="1"/>
</dbReference>
<dbReference type="SUPFAM" id="SSF48726">
    <property type="entry name" value="Immunoglobulin"/>
    <property type="match status" value="1"/>
</dbReference>
<dbReference type="Gene3D" id="1.10.510.10">
    <property type="entry name" value="Transferase(Phosphotransferase) domain 1"/>
    <property type="match status" value="1"/>
</dbReference>
<keyword evidence="7" id="KW-0675">Receptor</keyword>
<name>A0A2G8LA68_STIJA</name>
<dbReference type="OrthoDB" id="5979581at2759"/>
<dbReference type="InterPro" id="IPR020635">
    <property type="entry name" value="Tyr_kinase_cat_dom"/>
</dbReference>
<dbReference type="InterPro" id="IPR000719">
    <property type="entry name" value="Prot_kinase_dom"/>
</dbReference>
<dbReference type="SUPFAM" id="SSF56112">
    <property type="entry name" value="Protein kinase-like (PK-like)"/>
    <property type="match status" value="1"/>
</dbReference>
<evidence type="ECO:0000256" key="2">
    <source>
        <dbReference type="ARBA" id="ARBA00022741"/>
    </source>
</evidence>
<reference evidence="7 8" key="1">
    <citation type="journal article" date="2017" name="PLoS Biol.">
        <title>The sea cucumber genome provides insights into morphological evolution and visceral regeneration.</title>
        <authorList>
            <person name="Zhang X."/>
            <person name="Sun L."/>
            <person name="Yuan J."/>
            <person name="Sun Y."/>
            <person name="Gao Y."/>
            <person name="Zhang L."/>
            <person name="Li S."/>
            <person name="Dai H."/>
            <person name="Hamel J.F."/>
            <person name="Liu C."/>
            <person name="Yu Y."/>
            <person name="Liu S."/>
            <person name="Lin W."/>
            <person name="Guo K."/>
            <person name="Jin S."/>
            <person name="Xu P."/>
            <person name="Storey K.B."/>
            <person name="Huan P."/>
            <person name="Zhang T."/>
            <person name="Zhou Y."/>
            <person name="Zhang J."/>
            <person name="Lin C."/>
            <person name="Li X."/>
            <person name="Xing L."/>
            <person name="Huo D."/>
            <person name="Sun M."/>
            <person name="Wang L."/>
            <person name="Mercier A."/>
            <person name="Li F."/>
            <person name="Yang H."/>
            <person name="Xiang J."/>
        </authorList>
    </citation>
    <scope>NUCLEOTIDE SEQUENCE [LARGE SCALE GENOMIC DNA]</scope>
    <source>
        <strain evidence="7">Shaxun</strain>
        <tissue evidence="7">Muscle</tissue>
    </source>
</reference>
<comment type="caution">
    <text evidence="7">The sequence shown here is derived from an EMBL/GenBank/DDBJ whole genome shotgun (WGS) entry which is preliminary data.</text>
</comment>
<sequence>MSLKINDVELNQSDPAPFWIGHDESLDIVCTASDSRPSVNVSWRVNNQTVDNWPFLVTSDGQSSYTTTSKLTRRPNTFELENITCLAIGLTSHVYSMTASIHSYVLPRLIISVNGNIVDKTTSFEYGANLAVTCYAVDGRPESVVWFTDYPLDPLPSARGFSNSSFSFQFLSNLERITCTSFQKKIGKLTNITVTLAMFNDEPLQVVTLSSGEFSHFNWIIPSVAALVTCFLFFCTYKTIKRLRSSISVNLSTNQDNTGPTDLQMDDLMATDQSTTQKSLQGSFRQKQKSDLPDIPSEEVNSLHSTGSESNYYSAAKESAGKDRIYSENDFCLLLSIKMGTIYNRWMGTIKHSSDVNKCVVFTTVAEGMLKKKIIQWDGFVKRNLDLPKTDHLTKIQGIAVQETTLYLISEHIVCETLDCRLTFDPTSQGTQSPLLVPDVMKHISGILEGMECIISYGFLHPGFSTKKILYTKQGICKLYDFCLAEDAPRILTLKKTQMNSITLNQFPPEGYFRNEYTAESDVWCTAVVIWEILSNGKPPFPVDEDITPAQDLESPKLTWPQRYLQLNKVNKTQSTSEQQSEQDQELTMTRDGDVIKARRLAVKMNVTLFVN</sequence>
<keyword evidence="7" id="KW-0418">Kinase</keyword>
<keyword evidence="2" id="KW-0547">Nucleotide-binding</keyword>
<dbReference type="InterPro" id="IPR001245">
    <property type="entry name" value="Ser-Thr/Tyr_kinase_cat_dom"/>
</dbReference>
<keyword evidence="4" id="KW-0325">Glycoprotein</keyword>
<accession>A0A2G8LA68</accession>
<organism evidence="7 8">
    <name type="scientific">Stichopus japonicus</name>
    <name type="common">Sea cucumber</name>
    <dbReference type="NCBI Taxonomy" id="307972"/>
    <lineage>
        <taxon>Eukaryota</taxon>
        <taxon>Metazoa</taxon>
        <taxon>Echinodermata</taxon>
        <taxon>Eleutherozoa</taxon>
        <taxon>Echinozoa</taxon>
        <taxon>Holothuroidea</taxon>
        <taxon>Aspidochirotacea</taxon>
        <taxon>Aspidochirotida</taxon>
        <taxon>Stichopodidae</taxon>
        <taxon>Apostichopus</taxon>
    </lineage>
</organism>
<evidence type="ECO:0000259" key="6">
    <source>
        <dbReference type="PROSITE" id="PS50011"/>
    </source>
</evidence>
<evidence type="ECO:0000256" key="5">
    <source>
        <dbReference type="SAM" id="MobiDB-lite"/>
    </source>
</evidence>
<evidence type="ECO:0000256" key="3">
    <source>
        <dbReference type="ARBA" id="ARBA00022840"/>
    </source>
</evidence>
<feature type="region of interest" description="Disordered" evidence="5">
    <location>
        <begin position="277"/>
        <end position="308"/>
    </location>
</feature>
<keyword evidence="3" id="KW-0067">ATP-binding</keyword>
<evidence type="ECO:0000313" key="8">
    <source>
        <dbReference type="Proteomes" id="UP000230750"/>
    </source>
</evidence>
<evidence type="ECO:0000256" key="4">
    <source>
        <dbReference type="ARBA" id="ARBA00023180"/>
    </source>
</evidence>
<keyword evidence="8" id="KW-1185">Reference proteome</keyword>
<dbReference type="EMBL" id="MRZV01000152">
    <property type="protein sequence ID" value="PIK57141.1"/>
    <property type="molecule type" value="Genomic_DNA"/>
</dbReference>
<dbReference type="InterPro" id="IPR011009">
    <property type="entry name" value="Kinase-like_dom_sf"/>
</dbReference>
<dbReference type="Gene3D" id="2.60.40.10">
    <property type="entry name" value="Immunoglobulins"/>
    <property type="match status" value="1"/>
</dbReference>
<dbReference type="InterPro" id="IPR050198">
    <property type="entry name" value="Non-receptor_tyrosine_kinases"/>
</dbReference>
<dbReference type="GO" id="GO:0004713">
    <property type="term" value="F:protein tyrosine kinase activity"/>
    <property type="evidence" value="ECO:0007669"/>
    <property type="project" value="InterPro"/>
</dbReference>
<dbReference type="GO" id="GO:0016020">
    <property type="term" value="C:membrane"/>
    <property type="evidence" value="ECO:0007669"/>
    <property type="project" value="UniProtKB-SubCell"/>
</dbReference>
<evidence type="ECO:0000313" key="7">
    <source>
        <dbReference type="EMBL" id="PIK57141.1"/>
    </source>
</evidence>
<dbReference type="InterPro" id="IPR036179">
    <property type="entry name" value="Ig-like_dom_sf"/>
</dbReference>
<dbReference type="Proteomes" id="UP000230750">
    <property type="component" value="Unassembled WGS sequence"/>
</dbReference>